<reference evidence="3" key="1">
    <citation type="journal article" date="2019" name="Int. J. Syst. Evol. Microbiol.">
        <title>The Global Catalogue of Microorganisms (GCM) 10K type strain sequencing project: providing services to taxonomists for standard genome sequencing and annotation.</title>
        <authorList>
            <consortium name="The Broad Institute Genomics Platform"/>
            <consortium name="The Broad Institute Genome Sequencing Center for Infectious Disease"/>
            <person name="Wu L."/>
            <person name="Ma J."/>
        </authorList>
    </citation>
    <scope>NUCLEOTIDE SEQUENCE [LARGE SCALE GENOMIC DNA]</scope>
    <source>
        <strain evidence="3">KCTC 62575</strain>
    </source>
</reference>
<dbReference type="Proteomes" id="UP001595455">
    <property type="component" value="Unassembled WGS sequence"/>
</dbReference>
<dbReference type="EMBL" id="JBHRSF010000036">
    <property type="protein sequence ID" value="MFC2995758.1"/>
    <property type="molecule type" value="Genomic_DNA"/>
</dbReference>
<protein>
    <recommendedName>
        <fullName evidence="4">DUF2946 domain-containing protein</fullName>
    </recommendedName>
</protein>
<comment type="caution">
    <text evidence="2">The sequence shown here is derived from an EMBL/GenBank/DDBJ whole genome shotgun (WGS) entry which is preliminary data.</text>
</comment>
<evidence type="ECO:0000313" key="3">
    <source>
        <dbReference type="Proteomes" id="UP001595455"/>
    </source>
</evidence>
<evidence type="ECO:0000256" key="1">
    <source>
        <dbReference type="SAM" id="MobiDB-lite"/>
    </source>
</evidence>
<name>A0ABV7BG48_9GAMM</name>
<feature type="compositionally biased region" description="Low complexity" evidence="1">
    <location>
        <begin position="37"/>
        <end position="56"/>
    </location>
</feature>
<evidence type="ECO:0008006" key="4">
    <source>
        <dbReference type="Google" id="ProtNLM"/>
    </source>
</evidence>
<dbReference type="RefSeq" id="WP_228199056.1">
    <property type="nucleotide sequence ID" value="NZ_JBHRSF010000036.1"/>
</dbReference>
<sequence>MNMLTQLCKQAWFVLLMVFAIGWSGVSMASVKTMQMGMQMQHQQDSQQNLQNQSNNHPNEPLSHAQMMQGMSVQEMKNHCTDLQQQAVADSKQNHDDSHDQQMKNLKACHAQLIQSKQLQHNDCQECTLFSCQSSIVWFNADIPQLSPPEHLQNRNVISIAYQAQHLAGHWQEILRPPKA</sequence>
<gene>
    <name evidence="2" type="ORF">ACFODO_10835</name>
</gene>
<keyword evidence="3" id="KW-1185">Reference proteome</keyword>
<organism evidence="2 3">
    <name type="scientific">Acinetobacter sichuanensis</name>
    <dbReference type="NCBI Taxonomy" id="2136183"/>
    <lineage>
        <taxon>Bacteria</taxon>
        <taxon>Pseudomonadati</taxon>
        <taxon>Pseudomonadota</taxon>
        <taxon>Gammaproteobacteria</taxon>
        <taxon>Moraxellales</taxon>
        <taxon>Moraxellaceae</taxon>
        <taxon>Acinetobacter</taxon>
    </lineage>
</organism>
<feature type="region of interest" description="Disordered" evidence="1">
    <location>
        <begin position="37"/>
        <end position="63"/>
    </location>
</feature>
<proteinExistence type="predicted"/>
<accession>A0ABV7BG48</accession>
<evidence type="ECO:0000313" key="2">
    <source>
        <dbReference type="EMBL" id="MFC2995758.1"/>
    </source>
</evidence>